<name>A0A934SFI1_9BACT</name>
<keyword evidence="2" id="KW-1185">Reference proteome</keyword>
<reference evidence="1" key="1">
    <citation type="submission" date="2021-01" db="EMBL/GenBank/DDBJ databases">
        <title>Modified the classification status of verrucomicrobia.</title>
        <authorList>
            <person name="Feng X."/>
        </authorList>
    </citation>
    <scope>NUCLEOTIDE SEQUENCE</scope>
    <source>
        <strain evidence="1">KCTC 22041</strain>
    </source>
</reference>
<dbReference type="AlphaFoldDB" id="A0A934SFI1"/>
<organism evidence="1 2">
    <name type="scientific">Luteolibacter pohnpeiensis</name>
    <dbReference type="NCBI Taxonomy" id="454153"/>
    <lineage>
        <taxon>Bacteria</taxon>
        <taxon>Pseudomonadati</taxon>
        <taxon>Verrucomicrobiota</taxon>
        <taxon>Verrucomicrobiia</taxon>
        <taxon>Verrucomicrobiales</taxon>
        <taxon>Verrucomicrobiaceae</taxon>
        <taxon>Luteolibacter</taxon>
    </lineage>
</organism>
<dbReference type="Proteomes" id="UP000603141">
    <property type="component" value="Unassembled WGS sequence"/>
</dbReference>
<dbReference type="EMBL" id="JAENIJ010000039">
    <property type="protein sequence ID" value="MBK1884238.1"/>
    <property type="molecule type" value="Genomic_DNA"/>
</dbReference>
<comment type="caution">
    <text evidence="1">The sequence shown here is derived from an EMBL/GenBank/DDBJ whole genome shotgun (WGS) entry which is preliminary data.</text>
</comment>
<accession>A0A934SFI1</accession>
<evidence type="ECO:0008006" key="3">
    <source>
        <dbReference type="Google" id="ProtNLM"/>
    </source>
</evidence>
<evidence type="ECO:0000313" key="2">
    <source>
        <dbReference type="Proteomes" id="UP000603141"/>
    </source>
</evidence>
<sequence>MSCILRVSRAELNVDALLSIVDLKPDRIWHRGEFRRASKPEGEKYNDSGITFVASIADFDEFRLQLDEATSYLETHEQQIAVITSFEGVQEATLDFGIELCDAWIHSDILPPRFLRAAAVSGISVELSHYPKSEDKYNSKQGAAPNP</sequence>
<evidence type="ECO:0000313" key="1">
    <source>
        <dbReference type="EMBL" id="MBK1884238.1"/>
    </source>
</evidence>
<gene>
    <name evidence="1" type="ORF">JIN85_17595</name>
</gene>
<protein>
    <recommendedName>
        <fullName evidence="3">DUF4279 domain-containing protein</fullName>
    </recommendedName>
</protein>
<proteinExistence type="predicted"/>